<comment type="caution">
    <text evidence="2">The sequence shown here is derived from an EMBL/GenBank/DDBJ whole genome shotgun (WGS) entry which is preliminary data.</text>
</comment>
<gene>
    <name evidence="2" type="ORF">GCM10010326_39290</name>
</gene>
<protein>
    <recommendedName>
        <fullName evidence="1">Lantibiotic dehydratase N-terminal domain-containing protein</fullName>
    </recommendedName>
</protein>
<dbReference type="InterPro" id="IPR006827">
    <property type="entry name" value="Lant_deHydtase_N"/>
</dbReference>
<feature type="domain" description="Lantibiotic dehydratase N-terminal" evidence="1">
    <location>
        <begin position="150"/>
        <end position="721"/>
    </location>
</feature>
<organism evidence="2 3">
    <name type="scientific">Streptomyces xanthochromogenes</name>
    <dbReference type="NCBI Taxonomy" id="67384"/>
    <lineage>
        <taxon>Bacteria</taxon>
        <taxon>Bacillati</taxon>
        <taxon>Actinomycetota</taxon>
        <taxon>Actinomycetes</taxon>
        <taxon>Kitasatosporales</taxon>
        <taxon>Streptomycetaceae</taxon>
        <taxon>Streptomyces</taxon>
    </lineage>
</organism>
<name>A0ABQ3A961_9ACTN</name>
<evidence type="ECO:0000259" key="1">
    <source>
        <dbReference type="Pfam" id="PF04738"/>
    </source>
</evidence>
<keyword evidence="3" id="KW-1185">Reference proteome</keyword>
<evidence type="ECO:0000313" key="3">
    <source>
        <dbReference type="Proteomes" id="UP000600946"/>
    </source>
</evidence>
<proteinExistence type="predicted"/>
<dbReference type="Pfam" id="PF04738">
    <property type="entry name" value="Lant_dehydr_N"/>
    <property type="match status" value="1"/>
</dbReference>
<dbReference type="RefSeq" id="WP_190027803.1">
    <property type="nucleotide sequence ID" value="NZ_BMUU01000006.1"/>
</dbReference>
<evidence type="ECO:0000313" key="2">
    <source>
        <dbReference type="EMBL" id="GGY41292.1"/>
    </source>
</evidence>
<reference evidence="3" key="1">
    <citation type="journal article" date="2019" name="Int. J. Syst. Evol. Microbiol.">
        <title>The Global Catalogue of Microorganisms (GCM) 10K type strain sequencing project: providing services to taxonomists for standard genome sequencing and annotation.</title>
        <authorList>
            <consortium name="The Broad Institute Genomics Platform"/>
            <consortium name="The Broad Institute Genome Sequencing Center for Infectious Disease"/>
            <person name="Wu L."/>
            <person name="Ma J."/>
        </authorList>
    </citation>
    <scope>NUCLEOTIDE SEQUENCE [LARGE SCALE GENOMIC DNA]</scope>
    <source>
        <strain evidence="3">JCM 4594</strain>
    </source>
</reference>
<dbReference type="GeneID" id="96291871"/>
<sequence>MPDLPAVSVDGPPPGPVGVRIAGLPTLALDHSRIPVSTELALRTTALDQRLTAEAAQLSDSLYALIGTEPARPFKARLVGLRRAVHRGARIDALLDTAAPPDVLGGALTERLHQHAALRRTRADVFAELGRVLPSETRSAAKALASLIHDPAFAAGLDYASPDLYEDLLRWSERDAPTRRPLDGAAVRLAKYAGRAMVKPSPLTTFAAGGFGRWAANTGFGVCLERSGRAEVAEVSLLPLSRIAAALAHMPELAAAVQLRVNPSATVASTPEGERWLFTAPGPSGEVRALPATPALAAIMAAATAAGSPGRLRSLLGATAPGSSADSVIARLVRLGLLEVRIGLPDQELDAATLCDWLDRHLPEPVRGNDGPARLLCGLRAVRDRIDTARGATPGSHRSIATSLRHHLTDVAKVLQLIPTEGQLDSGSPYFHHTVAVGTAAVLDPAVWRPALADLALVPGLLAPFDTLGPARVDLFRHAVTAYGPGFTRSFTQFLHDFGGWWAAAGSGGPTERDARRQDELRRLIAATPPSPDGTVRLDPQAVGELCGGWPDPENSLDGHACYVQTLPDPSAERGLGLVLNTVTGGHGTGLTRTARLLDAPAGFGTPGGERGGDDPAHGPLYAELDGTFGSALNQRVDATRYAIDLDGTTSHRPPEQLIRPAELDVVHDARAQRLHLVHRPTGRRTRPVHLGLLATPLLPLQARLLVGAFGQTSYTFWSDWPQLWRLLPSERVDQPREDLDVEAGGGRWRKLPRLALGSVVLRRASWFLDAGRAPARGAGESDAAHLVRVHTWRAALGLPQRCFLRVLTPRPADGFTGPALHDKDRKPVYIDFAHAHLLRVFERAAASGRPLLLTEALPDLHHAPAHPDGHRYATEFVIEIPSTATAHRRARPC</sequence>
<dbReference type="Proteomes" id="UP000600946">
    <property type="component" value="Unassembled WGS sequence"/>
</dbReference>
<accession>A0ABQ3A961</accession>
<dbReference type="EMBL" id="BMUU01000006">
    <property type="protein sequence ID" value="GGY41292.1"/>
    <property type="molecule type" value="Genomic_DNA"/>
</dbReference>